<dbReference type="CDD" id="cd00170">
    <property type="entry name" value="SEC14"/>
    <property type="match status" value="1"/>
</dbReference>
<dbReference type="OrthoDB" id="203812at2759"/>
<proteinExistence type="predicted"/>
<dbReference type="Pfam" id="PF00650">
    <property type="entry name" value="CRAL_TRIO"/>
    <property type="match status" value="1"/>
</dbReference>
<dbReference type="AlphaFoldDB" id="A0A8J2K7U2"/>
<organism evidence="3 4">
    <name type="scientific">Allacma fusca</name>
    <dbReference type="NCBI Taxonomy" id="39272"/>
    <lineage>
        <taxon>Eukaryota</taxon>
        <taxon>Metazoa</taxon>
        <taxon>Ecdysozoa</taxon>
        <taxon>Arthropoda</taxon>
        <taxon>Hexapoda</taxon>
        <taxon>Collembola</taxon>
        <taxon>Symphypleona</taxon>
        <taxon>Sminthuridae</taxon>
        <taxon>Allacma</taxon>
    </lineage>
</organism>
<name>A0A8J2K7U2_9HEXA</name>
<evidence type="ECO:0000313" key="4">
    <source>
        <dbReference type="Proteomes" id="UP000708208"/>
    </source>
</evidence>
<feature type="signal peptide" evidence="1">
    <location>
        <begin position="1"/>
        <end position="18"/>
    </location>
</feature>
<feature type="chain" id="PRO_5035201547" description="CRAL-TRIO domain-containing protein" evidence="1">
    <location>
        <begin position="19"/>
        <end position="167"/>
    </location>
</feature>
<accession>A0A8J2K7U2</accession>
<feature type="domain" description="CRAL-TRIO" evidence="2">
    <location>
        <begin position="50"/>
        <end position="151"/>
    </location>
</feature>
<comment type="caution">
    <text evidence="3">The sequence shown here is derived from an EMBL/GenBank/DDBJ whole genome shotgun (WGS) entry which is preliminary data.</text>
</comment>
<keyword evidence="4" id="KW-1185">Reference proteome</keyword>
<evidence type="ECO:0000313" key="3">
    <source>
        <dbReference type="EMBL" id="CAG7734430.1"/>
    </source>
</evidence>
<protein>
    <recommendedName>
        <fullName evidence="2">CRAL-TRIO domain-containing protein</fullName>
    </recommendedName>
</protein>
<gene>
    <name evidence="3" type="ORF">AFUS01_LOCUS22821</name>
</gene>
<dbReference type="InterPro" id="IPR001251">
    <property type="entry name" value="CRAL-TRIO_dom"/>
</dbReference>
<keyword evidence="1" id="KW-0732">Signal</keyword>
<sequence>MYLLGALLSLSLLAWASSEENLLELQSTTEGSENTTESILDWEAPAYIKKQFPYYLSGVDYENRPVVVLEWGKWNPSKITEEGGEDLLILRKYADQMMERMRTSFYKQALNDPEAKDDLAVLIDFDGLDLNQARSPATVKFFIEMSERVERVYHLFEYGFVVNGKKL</sequence>
<evidence type="ECO:0000256" key="1">
    <source>
        <dbReference type="SAM" id="SignalP"/>
    </source>
</evidence>
<reference evidence="3" key="1">
    <citation type="submission" date="2021-06" db="EMBL/GenBank/DDBJ databases">
        <authorList>
            <person name="Hodson N. C."/>
            <person name="Mongue J. A."/>
            <person name="Jaron S. K."/>
        </authorList>
    </citation>
    <scope>NUCLEOTIDE SEQUENCE</scope>
</reference>
<dbReference type="EMBL" id="CAJVCH010269392">
    <property type="protein sequence ID" value="CAG7734430.1"/>
    <property type="molecule type" value="Genomic_DNA"/>
</dbReference>
<evidence type="ECO:0000259" key="2">
    <source>
        <dbReference type="Pfam" id="PF00650"/>
    </source>
</evidence>
<dbReference type="Proteomes" id="UP000708208">
    <property type="component" value="Unassembled WGS sequence"/>
</dbReference>